<dbReference type="InterPro" id="IPR007712">
    <property type="entry name" value="RelE/ParE_toxin"/>
</dbReference>
<gene>
    <name evidence="2" type="ORF">FYJ35_13775</name>
</gene>
<keyword evidence="1" id="KW-1277">Toxin-antitoxin system</keyword>
<dbReference type="AlphaFoldDB" id="A0A6L5XAL8"/>
<organism evidence="2 3">
    <name type="scientific">Porcincola intestinalis</name>
    <dbReference type="NCBI Taxonomy" id="2606632"/>
    <lineage>
        <taxon>Bacteria</taxon>
        <taxon>Bacillati</taxon>
        <taxon>Bacillota</taxon>
        <taxon>Clostridia</taxon>
        <taxon>Lachnospirales</taxon>
        <taxon>Lachnospiraceae</taxon>
        <taxon>Porcincola</taxon>
    </lineage>
</organism>
<proteinExistence type="predicted"/>
<evidence type="ECO:0000256" key="1">
    <source>
        <dbReference type="ARBA" id="ARBA00022649"/>
    </source>
</evidence>
<evidence type="ECO:0000313" key="2">
    <source>
        <dbReference type="EMBL" id="MSS16076.1"/>
    </source>
</evidence>
<dbReference type="EMBL" id="VULZ01000022">
    <property type="protein sequence ID" value="MSS16076.1"/>
    <property type="molecule type" value="Genomic_DNA"/>
</dbReference>
<protein>
    <submittedName>
        <fullName evidence="2">Type II toxin-antitoxin system RelE/ParE family toxin</fullName>
    </submittedName>
</protein>
<accession>A0A6L5XAL8</accession>
<dbReference type="RefSeq" id="WP_154527506.1">
    <property type="nucleotide sequence ID" value="NZ_JAQYJL010000007.1"/>
</dbReference>
<comment type="caution">
    <text evidence="2">The sequence shown here is derived from an EMBL/GenBank/DDBJ whole genome shotgun (WGS) entry which is preliminary data.</text>
</comment>
<sequence>MEYKVVVTADAEEDLNQYIRYLLMVKKSDQAAKNVLDDFEATIQSLKSVAGSLKPCDNPRLKELGYRRINYLSYRYFMLYRIVEDIVFVDNIFHELQDYENKMI</sequence>
<evidence type="ECO:0000313" key="3">
    <source>
        <dbReference type="Proteomes" id="UP000481852"/>
    </source>
</evidence>
<keyword evidence="3" id="KW-1185">Reference proteome</keyword>
<dbReference type="Proteomes" id="UP000481852">
    <property type="component" value="Unassembled WGS sequence"/>
</dbReference>
<name>A0A6L5XAL8_9FIRM</name>
<dbReference type="Pfam" id="PF05016">
    <property type="entry name" value="ParE_toxin"/>
    <property type="match status" value="1"/>
</dbReference>
<dbReference type="Gene3D" id="3.30.2310.20">
    <property type="entry name" value="RelE-like"/>
    <property type="match status" value="1"/>
</dbReference>
<reference evidence="2 3" key="1">
    <citation type="submission" date="2019-08" db="EMBL/GenBank/DDBJ databases">
        <title>In-depth cultivation of the pig gut microbiome towards novel bacterial diversity and tailored functional studies.</title>
        <authorList>
            <person name="Wylensek D."/>
            <person name="Hitch T.C.A."/>
            <person name="Clavel T."/>
        </authorList>
    </citation>
    <scope>NUCLEOTIDE SEQUENCE [LARGE SCALE GENOMIC DNA]</scope>
    <source>
        <strain evidence="2 3">Oil+RF-744-WCA-WT-11</strain>
    </source>
</reference>
<dbReference type="InterPro" id="IPR035093">
    <property type="entry name" value="RelE/ParE_toxin_dom_sf"/>
</dbReference>